<dbReference type="KEGG" id="vg:5470840"/>
<dbReference type="EMBL" id="EF101928">
    <property type="protein sequence ID" value="ABT16794.1"/>
    <property type="molecule type" value="Genomic_DNA"/>
</dbReference>
<dbReference type="OrthoDB" id="4981at10239"/>
<keyword evidence="2" id="KW-1185">Reference proteome</keyword>
<protein>
    <submittedName>
        <fullName evidence="1">Uncharacterized protein Z660L</fullName>
    </submittedName>
</protein>
<dbReference type="Proteomes" id="UP000202420">
    <property type="component" value="Segment"/>
</dbReference>
<sequence>MNDNIRFRAKDCSRVYTPVQRGEVCWFASLMMTMFFSQYMRGVSSVHAKKIAAKKDWKSDIAKAMLLIMKNYEIDSLDSNVGKLEPRAFLKALRKYDSSYFNDGPSEDLSAHYAPYQHKLLAFLEIPHLSLVVKRGYLNATYSAYNFDLPLDDYKWEDAVKTMNPVGSFIDIEDPEVILIHREAGESHLHSPWKYPKPDVHDVGGLNLVRHPNTITYNSNKYVLDSCILPSYVTTKACTMGHAVAGITCNDKRFVYNGWAVDSGDSSMAGARKVTRSVPCALMPSDWAADKSLCINTDACSMNEVNAKKKGREFCFEAFKRSTVVYVREDFAKNAGYIPKIILKIPQKENTPRKIALKPAPVPKPLPKAAPVTIDANKKAKLNAMKKRIQARK</sequence>
<accession>A7K9S0</accession>
<reference evidence="1 2" key="1">
    <citation type="submission" date="2006-09" db="EMBL/GenBank/DDBJ databases">
        <title>Sequence and annotation of the 288-kb ATCV-1 virus that infects an endosymbiotic Chlorella strain of the heliozoon Acanthocystis turfacea.</title>
        <authorList>
            <person name="Fitzgerald L.A."/>
            <person name="Graves M.V."/>
            <person name="Li X."/>
            <person name="Pfitzner A.J.P."/>
            <person name="Hartigan J."/>
            <person name="Van Etten J.L."/>
        </authorList>
    </citation>
    <scope>NUCLEOTIDE SEQUENCE [LARGE SCALE GENOMIC DNA]</scope>
    <source>
        <strain evidence="1 2">ATCV-1</strain>
    </source>
</reference>
<proteinExistence type="predicted"/>
<evidence type="ECO:0000313" key="2">
    <source>
        <dbReference type="Proteomes" id="UP000202420"/>
    </source>
</evidence>
<gene>
    <name evidence="1" type="primary">Z660L</name>
    <name evidence="1" type="ORF">ATCV1_Z660L</name>
</gene>
<evidence type="ECO:0000313" key="1">
    <source>
        <dbReference type="EMBL" id="ABT16794.1"/>
    </source>
</evidence>
<name>A7K9S0_9PHYC</name>
<dbReference type="GeneID" id="5470840"/>
<dbReference type="RefSeq" id="YP_001427141.1">
    <property type="nucleotide sequence ID" value="NC_008724.1"/>
</dbReference>
<organism evidence="1 2">
    <name type="scientific">Chlorovirus heliozoae</name>
    <dbReference type="NCBI Taxonomy" id="322019"/>
    <lineage>
        <taxon>Viruses</taxon>
        <taxon>Varidnaviria</taxon>
        <taxon>Bamfordvirae</taxon>
        <taxon>Nucleocytoviricota</taxon>
        <taxon>Megaviricetes</taxon>
        <taxon>Algavirales</taxon>
        <taxon>Phycodnaviridae</taxon>
        <taxon>Chlorovirus</taxon>
    </lineage>
</organism>